<feature type="chain" id="PRO_5034943673" evidence="1">
    <location>
        <begin position="18"/>
        <end position="187"/>
    </location>
</feature>
<gene>
    <name evidence="2" type="ORF">AOQ84DRAFT_387641</name>
</gene>
<evidence type="ECO:0000256" key="1">
    <source>
        <dbReference type="SAM" id="SignalP"/>
    </source>
</evidence>
<accession>A0A8E2F446</accession>
<keyword evidence="3" id="KW-1185">Reference proteome</keyword>
<evidence type="ECO:0000313" key="2">
    <source>
        <dbReference type="EMBL" id="OCL10246.1"/>
    </source>
</evidence>
<evidence type="ECO:0000313" key="3">
    <source>
        <dbReference type="Proteomes" id="UP000250140"/>
    </source>
</evidence>
<name>A0A8E2F446_9PEZI</name>
<dbReference type="EMBL" id="KV749282">
    <property type="protein sequence ID" value="OCL10246.1"/>
    <property type="molecule type" value="Genomic_DNA"/>
</dbReference>
<keyword evidence="1" id="KW-0732">Signal</keyword>
<dbReference type="OrthoDB" id="3556948at2759"/>
<organism evidence="2 3">
    <name type="scientific">Glonium stellatum</name>
    <dbReference type="NCBI Taxonomy" id="574774"/>
    <lineage>
        <taxon>Eukaryota</taxon>
        <taxon>Fungi</taxon>
        <taxon>Dikarya</taxon>
        <taxon>Ascomycota</taxon>
        <taxon>Pezizomycotina</taxon>
        <taxon>Dothideomycetes</taxon>
        <taxon>Pleosporomycetidae</taxon>
        <taxon>Gloniales</taxon>
        <taxon>Gloniaceae</taxon>
        <taxon>Glonium</taxon>
    </lineage>
</organism>
<dbReference type="AlphaFoldDB" id="A0A8E2F446"/>
<reference evidence="2 3" key="1">
    <citation type="journal article" date="2016" name="Nat. Commun.">
        <title>Ectomycorrhizal ecology is imprinted in the genome of the dominant symbiotic fungus Cenococcum geophilum.</title>
        <authorList>
            <consortium name="DOE Joint Genome Institute"/>
            <person name="Peter M."/>
            <person name="Kohler A."/>
            <person name="Ohm R.A."/>
            <person name="Kuo A."/>
            <person name="Krutzmann J."/>
            <person name="Morin E."/>
            <person name="Arend M."/>
            <person name="Barry K.W."/>
            <person name="Binder M."/>
            <person name="Choi C."/>
            <person name="Clum A."/>
            <person name="Copeland A."/>
            <person name="Grisel N."/>
            <person name="Haridas S."/>
            <person name="Kipfer T."/>
            <person name="LaButti K."/>
            <person name="Lindquist E."/>
            <person name="Lipzen A."/>
            <person name="Maire R."/>
            <person name="Meier B."/>
            <person name="Mihaltcheva S."/>
            <person name="Molinier V."/>
            <person name="Murat C."/>
            <person name="Poggeler S."/>
            <person name="Quandt C.A."/>
            <person name="Sperisen C."/>
            <person name="Tritt A."/>
            <person name="Tisserant E."/>
            <person name="Crous P.W."/>
            <person name="Henrissat B."/>
            <person name="Nehls U."/>
            <person name="Egli S."/>
            <person name="Spatafora J.W."/>
            <person name="Grigoriev I.V."/>
            <person name="Martin F.M."/>
        </authorList>
    </citation>
    <scope>NUCLEOTIDE SEQUENCE [LARGE SCALE GENOMIC DNA]</scope>
    <source>
        <strain evidence="2 3">CBS 207.34</strain>
    </source>
</reference>
<dbReference type="Proteomes" id="UP000250140">
    <property type="component" value="Unassembled WGS sequence"/>
</dbReference>
<sequence>MLLVFILSFAAIATAWTVPPNTRDGFYEVWTTVHGEQYHKFLAPLANRTYVPTNSSVAPTVPQTSAKFRRELTGPNSIICWTALLDGKEIDEANKNLDAQCGAGGYTPSTENGRDKYAIVGNTVAFFCNMLNGGNNCYASERQNATERILSMAIFQRMLSSVYVEQMANKQSCKWMKAIELPYIESM</sequence>
<protein>
    <submittedName>
        <fullName evidence="2">Uncharacterized protein</fullName>
    </submittedName>
</protein>
<proteinExistence type="predicted"/>
<feature type="signal peptide" evidence="1">
    <location>
        <begin position="1"/>
        <end position="17"/>
    </location>
</feature>